<keyword evidence="5 6" id="KW-0009">Actin-binding</keyword>
<dbReference type="Gene3D" id="1.20.120.720">
    <property type="entry name" value="Myosin VI head, motor domain, U50 subdomain"/>
    <property type="match status" value="1"/>
</dbReference>
<gene>
    <name evidence="8" type="primary">MYO2_1</name>
    <name evidence="8" type="ORF">GGI15_003009</name>
</gene>
<keyword evidence="9" id="KW-1185">Reference proteome</keyword>
<dbReference type="Pfam" id="PF00063">
    <property type="entry name" value="Myosin_head"/>
    <property type="match status" value="1"/>
</dbReference>
<comment type="caution">
    <text evidence="8">The sequence shown here is derived from an EMBL/GenBank/DDBJ whole genome shotgun (WGS) entry which is preliminary data.</text>
</comment>
<dbReference type="AlphaFoldDB" id="A0A9W8HID3"/>
<dbReference type="Gene3D" id="1.20.58.530">
    <property type="match status" value="1"/>
</dbReference>
<dbReference type="OrthoDB" id="6108017at2759"/>
<dbReference type="Gene3D" id="1.20.5.4820">
    <property type="match status" value="1"/>
</dbReference>
<feature type="binding site" evidence="6">
    <location>
        <begin position="236"/>
        <end position="243"/>
    </location>
    <ligand>
        <name>ATP</name>
        <dbReference type="ChEBI" id="CHEBI:30616"/>
    </ligand>
</feature>
<dbReference type="Gene3D" id="1.10.10.820">
    <property type="match status" value="1"/>
</dbReference>
<keyword evidence="1 6" id="KW-0547">Nucleotide-binding</keyword>
<evidence type="ECO:0000256" key="1">
    <source>
        <dbReference type="ARBA" id="ARBA00022741"/>
    </source>
</evidence>
<accession>A0A9W8HID3</accession>
<evidence type="ECO:0000256" key="5">
    <source>
        <dbReference type="ARBA" id="ARBA00023203"/>
    </source>
</evidence>
<dbReference type="PANTHER" id="PTHR13140:SF706">
    <property type="entry name" value="DILUTE CLASS UNCONVENTIONAL MYOSIN, ISOFORM C"/>
    <property type="match status" value="1"/>
</dbReference>
<dbReference type="InterPro" id="IPR027417">
    <property type="entry name" value="P-loop_NTPase"/>
</dbReference>
<evidence type="ECO:0000313" key="9">
    <source>
        <dbReference type="Proteomes" id="UP001140172"/>
    </source>
</evidence>
<dbReference type="GO" id="GO:0051015">
    <property type="term" value="F:actin filament binding"/>
    <property type="evidence" value="ECO:0007669"/>
    <property type="project" value="TreeGrafter"/>
</dbReference>
<dbReference type="GO" id="GO:0005737">
    <property type="term" value="C:cytoplasm"/>
    <property type="evidence" value="ECO:0007669"/>
    <property type="project" value="TreeGrafter"/>
</dbReference>
<evidence type="ECO:0000259" key="7">
    <source>
        <dbReference type="PROSITE" id="PS51456"/>
    </source>
</evidence>
<evidence type="ECO:0000313" key="8">
    <source>
        <dbReference type="EMBL" id="KAJ2782146.1"/>
    </source>
</evidence>
<dbReference type="GO" id="GO:0016020">
    <property type="term" value="C:membrane"/>
    <property type="evidence" value="ECO:0007669"/>
    <property type="project" value="TreeGrafter"/>
</dbReference>
<evidence type="ECO:0000256" key="6">
    <source>
        <dbReference type="PROSITE-ProRule" id="PRU00782"/>
    </source>
</evidence>
<dbReference type="PANTHER" id="PTHR13140">
    <property type="entry name" value="MYOSIN"/>
    <property type="match status" value="1"/>
</dbReference>
<organism evidence="8 9">
    <name type="scientific">Coemansia interrupta</name>
    <dbReference type="NCBI Taxonomy" id="1126814"/>
    <lineage>
        <taxon>Eukaryota</taxon>
        <taxon>Fungi</taxon>
        <taxon>Fungi incertae sedis</taxon>
        <taxon>Zoopagomycota</taxon>
        <taxon>Kickxellomycotina</taxon>
        <taxon>Kickxellomycetes</taxon>
        <taxon>Kickxellales</taxon>
        <taxon>Kickxellaceae</taxon>
        <taxon>Coemansia</taxon>
    </lineage>
</organism>
<keyword evidence="2 6" id="KW-0067">ATP-binding</keyword>
<sequence>MALIADAAAISRALKLLEPYTRGSKAWFEDADEAWVRGTLVQRTDDTALGIGRLVFVRDDTVASTTSLVVAQTTSGGAAESADGSLDDLARQVARGSRLTGGRLSSVQRVGARYVVDIAFGELAEPGADALLLPPLSNPAILDGAADLATLSYLHEPAVLYNLRRRYEQRQIYTYSGVVLVAMNPFDPVDVYSAAWMQRYARGQQGDGDPHLFAIAESAYRGMAEGRQNQTIIVYGESGSGKTTSAKYIMRYFAQAHQGAGSAESLSSVEGQILATNPVFESFGNAKTTRNDNSSRFGKFLDIKFSRQRPSRIVGGRIRTFLLERSRVAYQPATERNYHIFYQLLAGASAAQRREYALDGAHASWQAFHYTRQGGAGSGEVAGVDDRAEFGETDRSLGMVGVDAERRSDIWRTLAGILHLGNVAFAGSEAAGSHVDRGAEDAFATAARLLGVDAARLRQWLTKRQIVTRHDRILAKVARAQALVIRDSIAKFLYARLFDWLLGPVNRSLLGAGVDDEQTSFVGVLDIYGFEHFEHNSFEQFCINYANEKLQQNFNHHVFKLEQDEYRREQLASWTFVGFQDNQPCIDLIEGRLGILALLDEESRLEQGSDRKFTEKLCRHYGAGGGGADSPAAAYFAKPRFSNSAFTVRHYAHDVTYEGEGFLEKNKDTVPDEIRDVLADSAFGFVAALAAQQPASSPGPGQGRRQAPTLAGVFKRSLGGLLATLGETTMHYIRCIKPNEAKAAWRFSAPMVLAQLRSCGVIETIRISKAGYPSRVPMRTFNERYAVVLGPASADDGNGDGEDHGERALCQRILSCCLPDASQYQVGLTKVFLRAGQWAIMEKRRSLVFEKSALLIQALARRVLVQRAMQRMRDAARSIQRAWRRVLFVRMCELRRRKRAVGVIERWWWGVCEERRRRREWLAACRVQALVRA</sequence>
<dbReference type="SUPFAM" id="SSF52540">
    <property type="entry name" value="P-loop containing nucleoside triphosphate hydrolases"/>
    <property type="match status" value="1"/>
</dbReference>
<keyword evidence="4 6" id="KW-0505">Motor protein</keyword>
<feature type="domain" description="Myosin motor" evidence="7">
    <location>
        <begin position="143"/>
        <end position="846"/>
    </location>
</feature>
<feature type="region of interest" description="Actin-binding" evidence="6">
    <location>
        <begin position="718"/>
        <end position="740"/>
    </location>
</feature>
<dbReference type="GO" id="GO:0000146">
    <property type="term" value="F:microfilament motor activity"/>
    <property type="evidence" value="ECO:0007669"/>
    <property type="project" value="TreeGrafter"/>
</dbReference>
<evidence type="ECO:0000256" key="4">
    <source>
        <dbReference type="ARBA" id="ARBA00023175"/>
    </source>
</evidence>
<dbReference type="InterPro" id="IPR036961">
    <property type="entry name" value="Kinesin_motor_dom_sf"/>
</dbReference>
<dbReference type="SMART" id="SM00242">
    <property type="entry name" value="MYSc"/>
    <property type="match status" value="1"/>
</dbReference>
<proteinExistence type="inferred from homology"/>
<dbReference type="PRINTS" id="PR00193">
    <property type="entry name" value="MYOSINHEAVY"/>
</dbReference>
<comment type="similarity">
    <text evidence="6">Belongs to the TRAFAC class myosin-kinesin ATPase superfamily. Myosin family.</text>
</comment>
<dbReference type="PROSITE" id="PS50096">
    <property type="entry name" value="IQ"/>
    <property type="match status" value="1"/>
</dbReference>
<name>A0A9W8HID3_9FUNG</name>
<dbReference type="Gene3D" id="3.40.850.10">
    <property type="entry name" value="Kinesin motor domain"/>
    <property type="match status" value="1"/>
</dbReference>
<dbReference type="FunFam" id="1.10.10.820:FF:000001">
    <property type="entry name" value="Myosin heavy chain"/>
    <property type="match status" value="1"/>
</dbReference>
<protein>
    <submittedName>
        <fullName evidence="8">Myosin type-2 heavy chain 1</fullName>
    </submittedName>
</protein>
<dbReference type="Proteomes" id="UP001140172">
    <property type="component" value="Unassembled WGS sequence"/>
</dbReference>
<keyword evidence="3 6" id="KW-0518">Myosin</keyword>
<dbReference type="GO" id="GO:0007015">
    <property type="term" value="P:actin filament organization"/>
    <property type="evidence" value="ECO:0007669"/>
    <property type="project" value="TreeGrafter"/>
</dbReference>
<dbReference type="GO" id="GO:0016459">
    <property type="term" value="C:myosin complex"/>
    <property type="evidence" value="ECO:0007669"/>
    <property type="project" value="UniProtKB-KW"/>
</dbReference>
<dbReference type="InterPro" id="IPR001609">
    <property type="entry name" value="Myosin_head_motor_dom-like"/>
</dbReference>
<dbReference type="EMBL" id="JANBUM010000185">
    <property type="protein sequence ID" value="KAJ2782146.1"/>
    <property type="molecule type" value="Genomic_DNA"/>
</dbReference>
<feature type="non-terminal residue" evidence="8">
    <location>
        <position position="933"/>
    </location>
</feature>
<evidence type="ECO:0000256" key="3">
    <source>
        <dbReference type="ARBA" id="ARBA00023123"/>
    </source>
</evidence>
<dbReference type="GO" id="GO:0005524">
    <property type="term" value="F:ATP binding"/>
    <property type="evidence" value="ECO:0007669"/>
    <property type="project" value="UniProtKB-UniRule"/>
</dbReference>
<evidence type="ECO:0000256" key="2">
    <source>
        <dbReference type="ARBA" id="ARBA00022840"/>
    </source>
</evidence>
<reference evidence="8" key="1">
    <citation type="submission" date="2022-07" db="EMBL/GenBank/DDBJ databases">
        <title>Phylogenomic reconstructions and comparative analyses of Kickxellomycotina fungi.</title>
        <authorList>
            <person name="Reynolds N.K."/>
            <person name="Stajich J.E."/>
            <person name="Barry K."/>
            <person name="Grigoriev I.V."/>
            <person name="Crous P."/>
            <person name="Smith M.E."/>
        </authorList>
    </citation>
    <scope>NUCLEOTIDE SEQUENCE</scope>
    <source>
        <strain evidence="8">BCRC 34489</strain>
    </source>
</reference>
<dbReference type="PROSITE" id="PS51456">
    <property type="entry name" value="MYOSIN_MOTOR"/>
    <property type="match status" value="1"/>
</dbReference>